<proteinExistence type="predicted"/>
<dbReference type="PANTHER" id="PTHR47534">
    <property type="entry name" value="YALI0E05731P"/>
    <property type="match status" value="1"/>
</dbReference>
<dbReference type="Gene3D" id="3.40.50.720">
    <property type="entry name" value="NAD(P)-binding Rossmann-like Domain"/>
    <property type="match status" value="1"/>
</dbReference>
<dbReference type="GO" id="GO:0016491">
    <property type="term" value="F:oxidoreductase activity"/>
    <property type="evidence" value="ECO:0007669"/>
    <property type="project" value="UniProtKB-KW"/>
</dbReference>
<dbReference type="InterPro" id="IPR052228">
    <property type="entry name" value="Sec_Metab_Biosynth_Oxidored"/>
</dbReference>
<dbReference type="AlphaFoldDB" id="A0A5E8B8V5"/>
<evidence type="ECO:0000313" key="3">
    <source>
        <dbReference type="Proteomes" id="UP000398389"/>
    </source>
</evidence>
<dbReference type="Proteomes" id="UP000398389">
    <property type="component" value="Unassembled WGS sequence"/>
</dbReference>
<dbReference type="EMBL" id="CABVLU010000001">
    <property type="protein sequence ID" value="VVT47275.1"/>
    <property type="molecule type" value="Genomic_DNA"/>
</dbReference>
<sequence>MPKYDVITRSLKAYAKSPAIKAPVGVFVGGTSGIGLNTALAFARATAASEESPKIYIVGRDPIKASAAEIEIKKLNPKAVFNFLQHDLLYIEQAKRVSNIINNHETKVNLLFLSQGCFPAGGRQETSEGIDSKLATAYYTRWSIINDILPLLNGAADAGESARVVSVLGAGYEATDIDATDFDLKNSYSLLRVLKVGPAYNTIAAARFAFKYPKVSFIHTSPGSVYTNVYRDVPWYARYIMTAISRLISTTPEVSGEYHLYAGLTGEQFGPGEAHILNNNMEEAYSEAEKNSNAGLFSKDLEKQLWDHTEEVFSKAVELDATK</sequence>
<dbReference type="SUPFAM" id="SSF51735">
    <property type="entry name" value="NAD(P)-binding Rossmann-fold domains"/>
    <property type="match status" value="1"/>
</dbReference>
<dbReference type="OrthoDB" id="2898509at2759"/>
<evidence type="ECO:0000256" key="1">
    <source>
        <dbReference type="ARBA" id="ARBA00023002"/>
    </source>
</evidence>
<keyword evidence="3" id="KW-1185">Reference proteome</keyword>
<protein>
    <recommendedName>
        <fullName evidence="4">Ketoreductase (KR) domain-containing protein</fullName>
    </recommendedName>
</protein>
<dbReference type="PANTHER" id="PTHR47534:SF3">
    <property type="entry name" value="ALCOHOL DEHYDROGENASE-LIKE C-TERMINAL DOMAIN-CONTAINING PROTEIN"/>
    <property type="match status" value="1"/>
</dbReference>
<keyword evidence="1" id="KW-0560">Oxidoreductase</keyword>
<name>A0A5E8B8V5_9ASCO</name>
<dbReference type="GeneID" id="43580451"/>
<organism evidence="2 3">
    <name type="scientific">Magnusiomyces paraingens</name>
    <dbReference type="NCBI Taxonomy" id="2606893"/>
    <lineage>
        <taxon>Eukaryota</taxon>
        <taxon>Fungi</taxon>
        <taxon>Dikarya</taxon>
        <taxon>Ascomycota</taxon>
        <taxon>Saccharomycotina</taxon>
        <taxon>Dipodascomycetes</taxon>
        <taxon>Dipodascales</taxon>
        <taxon>Dipodascaceae</taxon>
        <taxon>Magnusiomyces</taxon>
    </lineage>
</organism>
<accession>A0A5E8B8V5</accession>
<dbReference type="RefSeq" id="XP_031852242.1">
    <property type="nucleotide sequence ID" value="XM_031996351.1"/>
</dbReference>
<evidence type="ECO:0000313" key="2">
    <source>
        <dbReference type="EMBL" id="VVT47275.1"/>
    </source>
</evidence>
<reference evidence="2 3" key="1">
    <citation type="submission" date="2019-09" db="EMBL/GenBank/DDBJ databases">
        <authorList>
            <person name="Brejova B."/>
        </authorList>
    </citation>
    <scope>NUCLEOTIDE SEQUENCE [LARGE SCALE GENOMIC DNA]</scope>
</reference>
<evidence type="ECO:0008006" key="4">
    <source>
        <dbReference type="Google" id="ProtNLM"/>
    </source>
</evidence>
<dbReference type="InterPro" id="IPR036291">
    <property type="entry name" value="NAD(P)-bd_dom_sf"/>
</dbReference>
<gene>
    <name evidence="2" type="ORF">SAPINGB_P001630</name>
</gene>